<evidence type="ECO:0008006" key="3">
    <source>
        <dbReference type="Google" id="ProtNLM"/>
    </source>
</evidence>
<dbReference type="Pfam" id="PF00805">
    <property type="entry name" value="Pentapeptide"/>
    <property type="match status" value="2"/>
</dbReference>
<dbReference type="InterPro" id="IPR052949">
    <property type="entry name" value="PA_immunity-related"/>
</dbReference>
<gene>
    <name evidence="1" type="primary">yhgB</name>
    <name evidence="1" type="ORF">JCM31185_09680</name>
</gene>
<proteinExistence type="predicted"/>
<protein>
    <recommendedName>
        <fullName evidence="3">Pentapeptide repeat-containing protein</fullName>
    </recommendedName>
</protein>
<dbReference type="PANTHER" id="PTHR42999:SF1">
    <property type="entry name" value="PENTAPEPTIDE REPEAT-CONTAINING PROTEIN"/>
    <property type="match status" value="1"/>
</dbReference>
<dbReference type="Gene3D" id="2.160.20.80">
    <property type="entry name" value="E3 ubiquitin-protein ligase SopA"/>
    <property type="match status" value="1"/>
</dbReference>
<dbReference type="InterPro" id="IPR001646">
    <property type="entry name" value="5peptide_repeat"/>
</dbReference>
<organism evidence="1 2">
    <name type="scientific">Furfurilactobacillus curtus</name>
    <dbReference type="NCBI Taxonomy" id="1746200"/>
    <lineage>
        <taxon>Bacteria</taxon>
        <taxon>Bacillati</taxon>
        <taxon>Bacillota</taxon>
        <taxon>Bacilli</taxon>
        <taxon>Lactobacillales</taxon>
        <taxon>Lactobacillaceae</taxon>
        <taxon>Furfurilactobacillus</taxon>
    </lineage>
</organism>
<dbReference type="RefSeq" id="WP_407883121.1">
    <property type="nucleotide sequence ID" value="NZ_BQXO01000002.1"/>
</dbReference>
<name>A0ABQ5JN95_9LACO</name>
<dbReference type="SUPFAM" id="SSF141571">
    <property type="entry name" value="Pentapeptide repeat-like"/>
    <property type="match status" value="1"/>
</dbReference>
<keyword evidence="2" id="KW-1185">Reference proteome</keyword>
<dbReference type="EMBL" id="BQXO01000002">
    <property type="protein sequence ID" value="GKT05680.1"/>
    <property type="molecule type" value="Genomic_DNA"/>
</dbReference>
<sequence>MSDLVEVRDQTLSLDQVETNTRYINCQFTVSNLPIRLMDVIFERCQFEQSNFDEAELVHVELDHVQLVNTSWRQTRWYDCQASNVQLAGGDFSGAIFKQTRFTASKLTYANFSEAQLTSSQLIDCELSESVFQVVTIKQGLSFNGSRLTDADFTETRLAGVDWHNAEFETLRVSADLIRGLIVNEFQAAQLIGLFGVEIQS</sequence>
<comment type="caution">
    <text evidence="1">The sequence shown here is derived from an EMBL/GenBank/DDBJ whole genome shotgun (WGS) entry which is preliminary data.</text>
</comment>
<dbReference type="PANTHER" id="PTHR42999">
    <property type="entry name" value="ANTIBIOTIC RESISTANCE PROTEIN MCBG"/>
    <property type="match status" value="1"/>
</dbReference>
<dbReference type="Proteomes" id="UP001628078">
    <property type="component" value="Unassembled WGS sequence"/>
</dbReference>
<reference evidence="1 2" key="1">
    <citation type="submission" date="2022-03" db="EMBL/GenBank/DDBJ databases">
        <title>Draft genome sequence of Furfurilactobacillus curtus JCM 31185.</title>
        <authorList>
            <person name="Suzuki S."/>
            <person name="Endo A."/>
            <person name="Kajikawa A."/>
        </authorList>
    </citation>
    <scope>NUCLEOTIDE SEQUENCE [LARGE SCALE GENOMIC DNA]</scope>
    <source>
        <strain evidence="1 2">JCM 31185</strain>
    </source>
</reference>
<evidence type="ECO:0000313" key="1">
    <source>
        <dbReference type="EMBL" id="GKT05680.1"/>
    </source>
</evidence>
<accession>A0ABQ5JN95</accession>
<evidence type="ECO:0000313" key="2">
    <source>
        <dbReference type="Proteomes" id="UP001628078"/>
    </source>
</evidence>